<feature type="non-terminal residue" evidence="1">
    <location>
        <position position="1"/>
    </location>
</feature>
<accession>A0A0K2SWB1</accession>
<reference evidence="1" key="1">
    <citation type="submission" date="2014-05" db="EMBL/GenBank/DDBJ databases">
        <authorList>
            <person name="Chronopoulou M."/>
        </authorList>
    </citation>
    <scope>NUCLEOTIDE SEQUENCE</scope>
    <source>
        <tissue evidence="1">Whole organism</tissue>
    </source>
</reference>
<proteinExistence type="predicted"/>
<protein>
    <submittedName>
        <fullName evidence="1">Uncharacterized protein</fullName>
    </submittedName>
</protein>
<dbReference type="AlphaFoldDB" id="A0A0K2SWB1"/>
<dbReference type="EMBL" id="HACA01000702">
    <property type="protein sequence ID" value="CDW18063.1"/>
    <property type="molecule type" value="Transcribed_RNA"/>
</dbReference>
<organism evidence="1">
    <name type="scientific">Lepeophtheirus salmonis</name>
    <name type="common">Salmon louse</name>
    <name type="synonym">Caligus salmonis</name>
    <dbReference type="NCBI Taxonomy" id="72036"/>
    <lineage>
        <taxon>Eukaryota</taxon>
        <taxon>Metazoa</taxon>
        <taxon>Ecdysozoa</taxon>
        <taxon>Arthropoda</taxon>
        <taxon>Crustacea</taxon>
        <taxon>Multicrustacea</taxon>
        <taxon>Hexanauplia</taxon>
        <taxon>Copepoda</taxon>
        <taxon>Siphonostomatoida</taxon>
        <taxon>Caligidae</taxon>
        <taxon>Lepeophtheirus</taxon>
    </lineage>
</organism>
<sequence>TNLYIHVYFLICSFNYIRDQANKLTTTIISILYSLGKNGIFIRHYEYIQCP</sequence>
<name>A0A0K2SWB1_LEPSM</name>
<evidence type="ECO:0000313" key="1">
    <source>
        <dbReference type="EMBL" id="CDW18063.1"/>
    </source>
</evidence>